<dbReference type="Proteomes" id="UP000663844">
    <property type="component" value="Unassembled WGS sequence"/>
</dbReference>
<dbReference type="Gene3D" id="4.10.400.10">
    <property type="entry name" value="Low-density Lipoprotein Receptor"/>
    <property type="match status" value="1"/>
</dbReference>
<evidence type="ECO:0000256" key="1">
    <source>
        <dbReference type="ARBA" id="ARBA00023157"/>
    </source>
</evidence>
<dbReference type="InterPro" id="IPR036055">
    <property type="entry name" value="LDL_receptor-like_sf"/>
</dbReference>
<reference evidence="2" key="1">
    <citation type="submission" date="2021-02" db="EMBL/GenBank/DDBJ databases">
        <authorList>
            <person name="Nowell W R."/>
        </authorList>
    </citation>
    <scope>NUCLEOTIDE SEQUENCE</scope>
</reference>
<keyword evidence="1" id="KW-1015">Disulfide bond</keyword>
<gene>
    <name evidence="2" type="ORF">OXD698_LOCUS47447</name>
</gene>
<organism evidence="2 3">
    <name type="scientific">Adineta steineri</name>
    <dbReference type="NCBI Taxonomy" id="433720"/>
    <lineage>
        <taxon>Eukaryota</taxon>
        <taxon>Metazoa</taxon>
        <taxon>Spiralia</taxon>
        <taxon>Gnathifera</taxon>
        <taxon>Rotifera</taxon>
        <taxon>Eurotatoria</taxon>
        <taxon>Bdelloidea</taxon>
        <taxon>Adinetida</taxon>
        <taxon>Adinetidae</taxon>
        <taxon>Adineta</taxon>
    </lineage>
</organism>
<protein>
    <submittedName>
        <fullName evidence="2">Uncharacterized protein</fullName>
    </submittedName>
</protein>
<dbReference type="SUPFAM" id="SSF57424">
    <property type="entry name" value="LDL receptor-like module"/>
    <property type="match status" value="1"/>
</dbReference>
<dbReference type="EMBL" id="CAJOAZ010018446">
    <property type="protein sequence ID" value="CAF4326295.1"/>
    <property type="molecule type" value="Genomic_DNA"/>
</dbReference>
<sequence length="181" mass="20819">MCIPNEFLFDGTIDCMDSSDEQEVETIRRIFGSCPTTSLLECDERLCRKDEFSCGDGQCIHWSNLIHHQNNCKNVRDLAYQCELQGFTTIANGICQQKRNVGLPPLRNSTSCLLGLRYLLVGTQRKESWNHIIIYCPDLIQYPEQPVLSPVLKMFYNKSRIVSFYAEQNFGLVTLKRTPDL</sequence>
<dbReference type="AlphaFoldDB" id="A0A820JGM1"/>
<evidence type="ECO:0000313" key="2">
    <source>
        <dbReference type="EMBL" id="CAF4326295.1"/>
    </source>
</evidence>
<feature type="non-terminal residue" evidence="2">
    <location>
        <position position="1"/>
    </location>
</feature>
<comment type="caution">
    <text evidence="2">The sequence shown here is derived from an EMBL/GenBank/DDBJ whole genome shotgun (WGS) entry which is preliminary data.</text>
</comment>
<accession>A0A820JGM1</accession>
<evidence type="ECO:0000313" key="3">
    <source>
        <dbReference type="Proteomes" id="UP000663844"/>
    </source>
</evidence>
<name>A0A820JGM1_9BILA</name>
<proteinExistence type="predicted"/>